<dbReference type="Pfam" id="PF02036">
    <property type="entry name" value="SCP2"/>
    <property type="match status" value="1"/>
</dbReference>
<evidence type="ECO:0000256" key="3">
    <source>
        <dbReference type="SAM" id="Phobius"/>
    </source>
</evidence>
<accession>A0AAE3DM10</accession>
<dbReference type="SUPFAM" id="SSF55718">
    <property type="entry name" value="SCP-like"/>
    <property type="match status" value="1"/>
</dbReference>
<keyword evidence="7" id="KW-1185">Reference proteome</keyword>
<evidence type="ECO:0000259" key="4">
    <source>
        <dbReference type="Pfam" id="PF02036"/>
    </source>
</evidence>
<dbReference type="InterPro" id="IPR036527">
    <property type="entry name" value="SCP2_sterol-bd_dom_sf"/>
</dbReference>
<keyword evidence="2" id="KW-0288">FMN</keyword>
<dbReference type="PANTHER" id="PTHR43278">
    <property type="entry name" value="NAD(P)H-DEPENDENT FMN-CONTAINING OXIDOREDUCTASE YWQN-RELATED"/>
    <property type="match status" value="1"/>
</dbReference>
<proteinExistence type="predicted"/>
<dbReference type="Proteomes" id="UP001199355">
    <property type="component" value="Unassembled WGS sequence"/>
</dbReference>
<dbReference type="Pfam" id="PF02525">
    <property type="entry name" value="Flavodoxin_2"/>
    <property type="match status" value="1"/>
</dbReference>
<feature type="transmembrane region" description="Helical" evidence="3">
    <location>
        <begin position="516"/>
        <end position="536"/>
    </location>
</feature>
<protein>
    <submittedName>
        <fullName evidence="6">Flavodoxin family protein</fullName>
    </submittedName>
</protein>
<dbReference type="PANTHER" id="PTHR43278:SF2">
    <property type="entry name" value="IRON-SULFUR FLAVOPROTEIN"/>
    <property type="match status" value="1"/>
</dbReference>
<dbReference type="InterPro" id="IPR029039">
    <property type="entry name" value="Flavoprotein-like_sf"/>
</dbReference>
<keyword evidence="3" id="KW-1133">Transmembrane helix</keyword>
<reference evidence="6 7" key="1">
    <citation type="submission" date="2021-10" db="EMBL/GenBank/DDBJ databases">
        <title>Anaerobic single-cell dispensing facilitates the cultivation of human gut bacteria.</title>
        <authorList>
            <person name="Afrizal A."/>
        </authorList>
    </citation>
    <scope>NUCLEOTIDE SEQUENCE [LARGE SCALE GENOMIC DNA]</scope>
    <source>
        <strain evidence="6 7">CLA-AA-H244</strain>
    </source>
</reference>
<dbReference type="InterPro" id="IPR051796">
    <property type="entry name" value="ISF_SsuE-like"/>
</dbReference>
<feature type="domain" description="SCP2" evidence="4">
    <location>
        <begin position="266"/>
        <end position="341"/>
    </location>
</feature>
<feature type="transmembrane region" description="Helical" evidence="3">
    <location>
        <begin position="490"/>
        <end position="510"/>
    </location>
</feature>
<dbReference type="AlphaFoldDB" id="A0AAE3DM10"/>
<dbReference type="EMBL" id="JAJEQF010000007">
    <property type="protein sequence ID" value="MCC2166969.1"/>
    <property type="molecule type" value="Genomic_DNA"/>
</dbReference>
<dbReference type="InterPro" id="IPR003680">
    <property type="entry name" value="Flavodoxin_fold"/>
</dbReference>
<dbReference type="Gene3D" id="3.30.1050.10">
    <property type="entry name" value="SCP2 sterol-binding domain"/>
    <property type="match status" value="1"/>
</dbReference>
<evidence type="ECO:0000256" key="2">
    <source>
        <dbReference type="ARBA" id="ARBA00022643"/>
    </source>
</evidence>
<keyword evidence="1" id="KW-0285">Flavoprotein</keyword>
<gene>
    <name evidence="6" type="ORF">LKD45_04545</name>
</gene>
<dbReference type="SUPFAM" id="SSF52218">
    <property type="entry name" value="Flavoproteins"/>
    <property type="match status" value="1"/>
</dbReference>
<keyword evidence="3" id="KW-0472">Membrane</keyword>
<dbReference type="RefSeq" id="WP_308727888.1">
    <property type="nucleotide sequence ID" value="NZ_JAJEQF010000007.1"/>
</dbReference>
<evidence type="ECO:0000259" key="5">
    <source>
        <dbReference type="Pfam" id="PF02525"/>
    </source>
</evidence>
<comment type="caution">
    <text evidence="6">The sequence shown here is derived from an EMBL/GenBank/DDBJ whole genome shotgun (WGS) entry which is preliminary data.</text>
</comment>
<evidence type="ECO:0000313" key="7">
    <source>
        <dbReference type="Proteomes" id="UP001199355"/>
    </source>
</evidence>
<sequence>MKILLINGSPKGDRSNTLKLSKAFLEGILEIDKDAEIRQMNLSEKKIAPCRGCFACWNKTPGKCVMTDDMQEGIEGELWADLMIWSFPLYYFSVPGLLKNFIDRQLPMNLPFMEEQEGQTGSGGHPSRYDMSGKRHLLISTCGFYTAKNNYDSVTKLFDHVCGAGQYESIFCGQGELFRVPELKARTDEYLECVRQAGREYAQKQAISEDAKEKLRELLYPRDVFEKMADASWGVEKKSGEKEDPVLTFTRQMAALYNKDSFDQKERVLEIRYTDLGKAWQIVLGKDGSTVLDAGSREATTVIETPWDVWQSIARGEIRGDAALAKGMYRVTGDFSLMIHWDDFFGAANAAAGKEKSGKNSDGRTAEKEKQPQMIFMLAAWITFWVAVPVGENVGAVVTLAICACLPLAAWNRKLTVYDRLSFGIVALLSVLALQKGCVNIALLAGYLGFGLMWLLSCLTKEPLCAAYVKYNYHGDDALENPIFMKANRILAAGWGILYILIAIWSAFLLSAGHTTLMQILNNMATVLMGIFTGWFEKWYPQRVAAGK</sequence>
<dbReference type="Gene3D" id="3.40.50.360">
    <property type="match status" value="1"/>
</dbReference>
<keyword evidence="3" id="KW-0812">Transmembrane</keyword>
<evidence type="ECO:0000313" key="6">
    <source>
        <dbReference type="EMBL" id="MCC2166969.1"/>
    </source>
</evidence>
<evidence type="ECO:0000256" key="1">
    <source>
        <dbReference type="ARBA" id="ARBA00022630"/>
    </source>
</evidence>
<name>A0AAE3DM10_9FIRM</name>
<organism evidence="6 7">
    <name type="scientific">Gallintestinimicrobium propionicum</name>
    <dbReference type="NCBI Taxonomy" id="2981770"/>
    <lineage>
        <taxon>Bacteria</taxon>
        <taxon>Bacillati</taxon>
        <taxon>Bacillota</taxon>
        <taxon>Clostridia</taxon>
        <taxon>Lachnospirales</taxon>
        <taxon>Lachnospiraceae</taxon>
        <taxon>Gallintestinimicrobium</taxon>
    </lineage>
</organism>
<feature type="domain" description="Flavodoxin-like fold" evidence="5">
    <location>
        <begin position="1"/>
        <end position="155"/>
    </location>
</feature>
<feature type="transmembrane region" description="Helical" evidence="3">
    <location>
        <begin position="423"/>
        <end position="445"/>
    </location>
</feature>
<dbReference type="InterPro" id="IPR003033">
    <property type="entry name" value="SCP2_sterol-bd_dom"/>
</dbReference>